<sequence>MAQYKGPLDYIDVASRIVEFRGKFPDGSLSRVAPDGHLVDVEFREFGGKTWVVYTAFAYRSVDDRLPGVGTAWEPVPGPTQFTRDSEVQNAETAAWGRAMVAALAVDTKQGVASSEEVRNRQADAGSKPKQESPPEGWRGLLATADSMEALQALYDGQAHRWFTDDVKTAFTARRKQLETA</sequence>
<feature type="compositionally biased region" description="Basic and acidic residues" evidence="1">
    <location>
        <begin position="116"/>
        <end position="133"/>
    </location>
</feature>
<gene>
    <name evidence="2" type="ORF">J2Y69_002255</name>
</gene>
<comment type="caution">
    <text evidence="2">The sequence shown here is derived from an EMBL/GenBank/DDBJ whole genome shotgun (WGS) entry which is preliminary data.</text>
</comment>
<protein>
    <submittedName>
        <fullName evidence="2">Uncharacterized protein</fullName>
    </submittedName>
</protein>
<accession>A0ABU1SDG8</accession>
<evidence type="ECO:0000313" key="2">
    <source>
        <dbReference type="EMBL" id="MDR6867651.1"/>
    </source>
</evidence>
<dbReference type="Proteomes" id="UP001259347">
    <property type="component" value="Unassembled WGS sequence"/>
</dbReference>
<feature type="region of interest" description="Disordered" evidence="1">
    <location>
        <begin position="112"/>
        <end position="139"/>
    </location>
</feature>
<proteinExistence type="predicted"/>
<keyword evidence="3" id="KW-1185">Reference proteome</keyword>
<reference evidence="2 3" key="1">
    <citation type="submission" date="2023-07" db="EMBL/GenBank/DDBJ databases">
        <title>Sorghum-associated microbial communities from plants grown in Nebraska, USA.</title>
        <authorList>
            <person name="Schachtman D."/>
        </authorList>
    </citation>
    <scope>NUCLEOTIDE SEQUENCE [LARGE SCALE GENOMIC DNA]</scope>
    <source>
        <strain evidence="2 3">2980</strain>
    </source>
</reference>
<evidence type="ECO:0000313" key="3">
    <source>
        <dbReference type="Proteomes" id="UP001259347"/>
    </source>
</evidence>
<name>A0ABU1SDG8_9MICO</name>
<dbReference type="EMBL" id="JAVDUM010000009">
    <property type="protein sequence ID" value="MDR6867651.1"/>
    <property type="molecule type" value="Genomic_DNA"/>
</dbReference>
<dbReference type="RefSeq" id="WP_310020654.1">
    <property type="nucleotide sequence ID" value="NZ_JAVDUM010000009.1"/>
</dbReference>
<evidence type="ECO:0000256" key="1">
    <source>
        <dbReference type="SAM" id="MobiDB-lite"/>
    </source>
</evidence>
<organism evidence="2 3">
    <name type="scientific">Microbacterium resistens</name>
    <dbReference type="NCBI Taxonomy" id="156977"/>
    <lineage>
        <taxon>Bacteria</taxon>
        <taxon>Bacillati</taxon>
        <taxon>Actinomycetota</taxon>
        <taxon>Actinomycetes</taxon>
        <taxon>Micrococcales</taxon>
        <taxon>Microbacteriaceae</taxon>
        <taxon>Microbacterium</taxon>
    </lineage>
</organism>